<dbReference type="Proteomes" id="UP000308600">
    <property type="component" value="Unassembled WGS sequence"/>
</dbReference>
<accession>A0ACD3B0T9</accession>
<name>A0ACD3B0T9_9AGAR</name>
<reference evidence="1 2" key="1">
    <citation type="journal article" date="2019" name="Nat. Ecol. Evol.">
        <title>Megaphylogeny resolves global patterns of mushroom evolution.</title>
        <authorList>
            <person name="Varga T."/>
            <person name="Krizsan K."/>
            <person name="Foldi C."/>
            <person name="Dima B."/>
            <person name="Sanchez-Garcia M."/>
            <person name="Sanchez-Ramirez S."/>
            <person name="Szollosi G.J."/>
            <person name="Szarkandi J.G."/>
            <person name="Papp V."/>
            <person name="Albert L."/>
            <person name="Andreopoulos W."/>
            <person name="Angelini C."/>
            <person name="Antonin V."/>
            <person name="Barry K.W."/>
            <person name="Bougher N.L."/>
            <person name="Buchanan P."/>
            <person name="Buyck B."/>
            <person name="Bense V."/>
            <person name="Catcheside P."/>
            <person name="Chovatia M."/>
            <person name="Cooper J."/>
            <person name="Damon W."/>
            <person name="Desjardin D."/>
            <person name="Finy P."/>
            <person name="Geml J."/>
            <person name="Haridas S."/>
            <person name="Hughes K."/>
            <person name="Justo A."/>
            <person name="Karasinski D."/>
            <person name="Kautmanova I."/>
            <person name="Kiss B."/>
            <person name="Kocsube S."/>
            <person name="Kotiranta H."/>
            <person name="LaButti K.M."/>
            <person name="Lechner B.E."/>
            <person name="Liimatainen K."/>
            <person name="Lipzen A."/>
            <person name="Lukacs Z."/>
            <person name="Mihaltcheva S."/>
            <person name="Morgado L.N."/>
            <person name="Niskanen T."/>
            <person name="Noordeloos M.E."/>
            <person name="Ohm R.A."/>
            <person name="Ortiz-Santana B."/>
            <person name="Ovrebo C."/>
            <person name="Racz N."/>
            <person name="Riley R."/>
            <person name="Savchenko A."/>
            <person name="Shiryaev A."/>
            <person name="Soop K."/>
            <person name="Spirin V."/>
            <person name="Szebenyi C."/>
            <person name="Tomsovsky M."/>
            <person name="Tulloss R.E."/>
            <person name="Uehling J."/>
            <person name="Grigoriev I.V."/>
            <person name="Vagvolgyi C."/>
            <person name="Papp T."/>
            <person name="Martin F.M."/>
            <person name="Miettinen O."/>
            <person name="Hibbett D.S."/>
            <person name="Nagy L.G."/>
        </authorList>
    </citation>
    <scope>NUCLEOTIDE SEQUENCE [LARGE SCALE GENOMIC DNA]</scope>
    <source>
        <strain evidence="1 2">NL-1719</strain>
    </source>
</reference>
<evidence type="ECO:0000313" key="2">
    <source>
        <dbReference type="Proteomes" id="UP000308600"/>
    </source>
</evidence>
<sequence>MSTRTPSRVLLSVFLVITSWTVPVLAGTCFNSDTDTWETCTNKAELFGIGVSVLVAIVAFSVFCRVARRSRMRRDRITGFQPHSFSLNAGRNTQNNGPLPSFMSPPTNSLSSQQRPHQRTESQSPLFAEPRYHGIGPPSRLNNGRGSARPARNPPAPEFPEPPPPHPAHIPPTERIDSTPIPPNPVNNPISIPDYPPPSYQA</sequence>
<proteinExistence type="predicted"/>
<gene>
    <name evidence="1" type="ORF">BDN72DRAFT_837273</name>
</gene>
<protein>
    <submittedName>
        <fullName evidence="1">Uncharacterized protein</fullName>
    </submittedName>
</protein>
<organism evidence="1 2">
    <name type="scientific">Pluteus cervinus</name>
    <dbReference type="NCBI Taxonomy" id="181527"/>
    <lineage>
        <taxon>Eukaryota</taxon>
        <taxon>Fungi</taxon>
        <taxon>Dikarya</taxon>
        <taxon>Basidiomycota</taxon>
        <taxon>Agaricomycotina</taxon>
        <taxon>Agaricomycetes</taxon>
        <taxon>Agaricomycetidae</taxon>
        <taxon>Agaricales</taxon>
        <taxon>Pluteineae</taxon>
        <taxon>Pluteaceae</taxon>
        <taxon>Pluteus</taxon>
    </lineage>
</organism>
<dbReference type="EMBL" id="ML208294">
    <property type="protein sequence ID" value="TFK71710.1"/>
    <property type="molecule type" value="Genomic_DNA"/>
</dbReference>
<evidence type="ECO:0000313" key="1">
    <source>
        <dbReference type="EMBL" id="TFK71710.1"/>
    </source>
</evidence>
<keyword evidence="2" id="KW-1185">Reference proteome</keyword>